<protein>
    <submittedName>
        <fullName evidence="2">Arc-like DNA binding domain-containing protein</fullName>
    </submittedName>
</protein>
<dbReference type="Proteomes" id="UP000192923">
    <property type="component" value="Unassembled WGS sequence"/>
</dbReference>
<dbReference type="Pfam" id="PF03869">
    <property type="entry name" value="Arc"/>
    <property type="match status" value="1"/>
</dbReference>
<dbReference type="RefSeq" id="WP_085210830.1">
    <property type="nucleotide sequence ID" value="NZ_FXAM01000001.1"/>
</dbReference>
<dbReference type="InterPro" id="IPR013321">
    <property type="entry name" value="Arc_rbn_hlx_hlx"/>
</dbReference>
<proteinExistence type="predicted"/>
<evidence type="ECO:0000313" key="3">
    <source>
        <dbReference type="Proteomes" id="UP000192923"/>
    </source>
</evidence>
<dbReference type="InterPro" id="IPR005569">
    <property type="entry name" value="Arc_DNA-bd_dom"/>
</dbReference>
<keyword evidence="3" id="KW-1185">Reference proteome</keyword>
<gene>
    <name evidence="2" type="ORF">SAMN02949497_1197</name>
</gene>
<dbReference type="InterPro" id="IPR010985">
    <property type="entry name" value="Ribbon_hlx_hlx"/>
</dbReference>
<feature type="domain" description="Arc-like DNA binding" evidence="1">
    <location>
        <begin position="10"/>
        <end position="45"/>
    </location>
</feature>
<dbReference type="AlphaFoldDB" id="A0A1Y6CTZ7"/>
<reference evidence="2 3" key="1">
    <citation type="submission" date="2016-12" db="EMBL/GenBank/DDBJ databases">
        <authorList>
            <person name="Song W.-J."/>
            <person name="Kurnit D.M."/>
        </authorList>
    </citation>
    <scope>NUCLEOTIDE SEQUENCE [LARGE SCALE GENOMIC DNA]</scope>
    <source>
        <strain evidence="2 3">175</strain>
    </source>
</reference>
<dbReference type="Gene3D" id="1.10.1220.10">
    <property type="entry name" value="Met repressor-like"/>
    <property type="match status" value="1"/>
</dbReference>
<dbReference type="EMBL" id="FXAM01000001">
    <property type="protein sequence ID" value="SMF93901.1"/>
    <property type="molecule type" value="Genomic_DNA"/>
</dbReference>
<sequence>MTTKPTQPYPIRMPQEMRSQFERAAKESGRSLHAEIMIRLERSLEYDREKAILSPLASNSIGNELLEKLAAVLSEIYGQANKMAEDTKKTS</sequence>
<evidence type="ECO:0000259" key="1">
    <source>
        <dbReference type="Pfam" id="PF03869"/>
    </source>
</evidence>
<accession>A0A1Y6CTZ7</accession>
<dbReference type="GO" id="GO:0006355">
    <property type="term" value="P:regulation of DNA-templated transcription"/>
    <property type="evidence" value="ECO:0007669"/>
    <property type="project" value="InterPro"/>
</dbReference>
<evidence type="ECO:0000313" key="2">
    <source>
        <dbReference type="EMBL" id="SMF93901.1"/>
    </source>
</evidence>
<dbReference type="GO" id="GO:0003677">
    <property type="term" value="F:DNA binding"/>
    <property type="evidence" value="ECO:0007669"/>
    <property type="project" value="InterPro"/>
</dbReference>
<dbReference type="SUPFAM" id="SSF47598">
    <property type="entry name" value="Ribbon-helix-helix"/>
    <property type="match status" value="1"/>
</dbReference>
<name>A0A1Y6CTZ7_9GAMM</name>
<dbReference type="OrthoDB" id="6637437at2"/>
<organism evidence="2 3">
    <name type="scientific">Methylomagnum ishizawai</name>
    <dbReference type="NCBI Taxonomy" id="1760988"/>
    <lineage>
        <taxon>Bacteria</taxon>
        <taxon>Pseudomonadati</taxon>
        <taxon>Pseudomonadota</taxon>
        <taxon>Gammaproteobacteria</taxon>
        <taxon>Methylococcales</taxon>
        <taxon>Methylococcaceae</taxon>
        <taxon>Methylomagnum</taxon>
    </lineage>
</organism>